<evidence type="ECO:0000313" key="2">
    <source>
        <dbReference type="Proteomes" id="UP001454036"/>
    </source>
</evidence>
<sequence length="93" mass="10408">MARNIFLISEINTGDLNNIDIMGVILTVDDPTIAITDEGPKNIQRFTFINHEQLPVCVTLYSSSFAINPPFEAAANLKSWIESKTIEELQELL</sequence>
<comment type="caution">
    <text evidence="1">The sequence shown here is derived from an EMBL/GenBank/DDBJ whole genome shotgun (WGS) entry which is preliminary data.</text>
</comment>
<reference evidence="1 2" key="1">
    <citation type="submission" date="2024-01" db="EMBL/GenBank/DDBJ databases">
        <title>The complete chloroplast genome sequence of Lithospermum erythrorhizon: insights into the phylogenetic relationship among Boraginaceae species and the maternal lineages of purple gromwells.</title>
        <authorList>
            <person name="Okada T."/>
            <person name="Watanabe K."/>
        </authorList>
    </citation>
    <scope>NUCLEOTIDE SEQUENCE [LARGE SCALE GENOMIC DNA]</scope>
</reference>
<dbReference type="AlphaFoldDB" id="A0AAV3R8X6"/>
<keyword evidence="2" id="KW-1185">Reference proteome</keyword>
<name>A0AAV3R8X6_LITER</name>
<organism evidence="1 2">
    <name type="scientific">Lithospermum erythrorhizon</name>
    <name type="common">Purple gromwell</name>
    <name type="synonym">Lithospermum officinale var. erythrorhizon</name>
    <dbReference type="NCBI Taxonomy" id="34254"/>
    <lineage>
        <taxon>Eukaryota</taxon>
        <taxon>Viridiplantae</taxon>
        <taxon>Streptophyta</taxon>
        <taxon>Embryophyta</taxon>
        <taxon>Tracheophyta</taxon>
        <taxon>Spermatophyta</taxon>
        <taxon>Magnoliopsida</taxon>
        <taxon>eudicotyledons</taxon>
        <taxon>Gunneridae</taxon>
        <taxon>Pentapetalae</taxon>
        <taxon>asterids</taxon>
        <taxon>lamiids</taxon>
        <taxon>Boraginales</taxon>
        <taxon>Boraginaceae</taxon>
        <taxon>Boraginoideae</taxon>
        <taxon>Lithospermeae</taxon>
        <taxon>Lithospermum</taxon>
    </lineage>
</organism>
<accession>A0AAV3R8X6</accession>
<protein>
    <submittedName>
        <fullName evidence="1">Uncharacterized protein</fullName>
    </submittedName>
</protein>
<gene>
    <name evidence="1" type="ORF">LIER_26589</name>
</gene>
<proteinExistence type="predicted"/>
<evidence type="ECO:0000313" key="1">
    <source>
        <dbReference type="EMBL" id="GAA0172852.1"/>
    </source>
</evidence>
<dbReference type="Proteomes" id="UP001454036">
    <property type="component" value="Unassembled WGS sequence"/>
</dbReference>
<dbReference type="EMBL" id="BAABME010008313">
    <property type="protein sequence ID" value="GAA0172852.1"/>
    <property type="molecule type" value="Genomic_DNA"/>
</dbReference>